<reference evidence="2 3" key="1">
    <citation type="submission" date="2023-03" db="EMBL/GenBank/DDBJ databases">
        <title>Genome insight into feeding habits of ladybird beetles.</title>
        <authorList>
            <person name="Li H.-S."/>
            <person name="Huang Y.-H."/>
            <person name="Pang H."/>
        </authorList>
    </citation>
    <scope>NUCLEOTIDE SEQUENCE [LARGE SCALE GENOMIC DNA]</scope>
    <source>
        <strain evidence="2">SYSU_2023b</strain>
        <tissue evidence="2">Whole body</tissue>
    </source>
</reference>
<feature type="non-terminal residue" evidence="2">
    <location>
        <position position="1"/>
    </location>
</feature>
<dbReference type="Proteomes" id="UP001431783">
    <property type="component" value="Unassembled WGS sequence"/>
</dbReference>
<sequence length="910" mass="98513">SPFHRFLQFSNQGNLLLTKSVSTILKMGLSSGFLLLSIFLFQGKPWPASAQGYEDFSQLNPVISVQGGGSTRPTLQSSNNQVINLDFSQPGVNVVSQLQNALAPQLSGANIPSSQQRVVPFSLQITPPANSGQDYITLLQNAIKSVVRQFAPTAGSQMQFRFMKSSAGYITGIQVFLNVTIPPANQPLTPSNVPEIDLSISDDGLSQSLINIISSQLSQNGYVAGSNQVQNFNLAFSVLPPKGASKDYVKLYVLKPLQAALRQVAPGASISSVSVNTQQRGNEILRQIVNFSVKVNPSSQQNGNVINIPSIDFSQSLDLDQLRIILQNQIGRIASVNPSQQKNLAIPFRITNPQAANKEQIQNIYIKPIQNILSQINPNGGVTKVAAKTTPDGDLLINFDYTLLPNTSEEGENPVNNRDGEISITPSTESTISPKNENLIPKNAVIAPLVDLTKPTASLNDIQGSLDYVFSPKANPEPSKPKTIGIPVQIKAPIGASPDQIQNNVVKPIEGLLTKLEPTGDVITSTTNTLPNGDLGTVVYFGVPSVENTNTYKNLEKKTPEVSTHDINLDQPGSSVSGEVSKALVSSLVINPKKKDKSALIDLNVYTPPNSSPSKIQNVVDDITADLKRQEPTGEVVSTKVNPNPSQTEPDAKVQYFVPSIKNSKTAQNANNAISIPTIDINTPGIDLVSDIQNGLKNNADKIKPNEPQFFDLSFKMNPFNEKGSIDQILKALKSADPDGQVASYKIKTGDDGLEYLDVVYVLTKKRKPIEVSVVDIDARKPMNNLLNKVISNVNAAVTSLKGVVPKGQIVDIPLNFRLTNTEGLSNSQISQIIDQFYPSLKNYIGQALPDGKILSSNTFCPEDSDDVILETTVRTPYDPDDVIVIEEVHRKRPTTTTEKTGIFGFKIFA</sequence>
<comment type="caution">
    <text evidence="2">The sequence shown here is derived from an EMBL/GenBank/DDBJ whole genome shotgun (WGS) entry which is preliminary data.</text>
</comment>
<evidence type="ECO:0000256" key="1">
    <source>
        <dbReference type="SAM" id="MobiDB-lite"/>
    </source>
</evidence>
<feature type="compositionally biased region" description="Low complexity" evidence="1">
    <location>
        <begin position="422"/>
        <end position="434"/>
    </location>
</feature>
<evidence type="ECO:0000313" key="2">
    <source>
        <dbReference type="EMBL" id="KAK9883162.1"/>
    </source>
</evidence>
<accession>A0AAW1URR7</accession>
<evidence type="ECO:0000313" key="3">
    <source>
        <dbReference type="Proteomes" id="UP001431783"/>
    </source>
</evidence>
<dbReference type="AlphaFoldDB" id="A0AAW1URR7"/>
<feature type="compositionally biased region" description="Polar residues" evidence="1">
    <location>
        <begin position="639"/>
        <end position="649"/>
    </location>
</feature>
<gene>
    <name evidence="2" type="ORF">WA026_001362</name>
</gene>
<protein>
    <submittedName>
        <fullName evidence="2">Uncharacterized protein</fullName>
    </submittedName>
</protein>
<dbReference type="EMBL" id="JARQZJ010000091">
    <property type="protein sequence ID" value="KAK9883162.1"/>
    <property type="molecule type" value="Genomic_DNA"/>
</dbReference>
<proteinExistence type="predicted"/>
<feature type="region of interest" description="Disordered" evidence="1">
    <location>
        <begin position="407"/>
        <end position="435"/>
    </location>
</feature>
<feature type="region of interest" description="Disordered" evidence="1">
    <location>
        <begin position="632"/>
        <end position="651"/>
    </location>
</feature>
<keyword evidence="3" id="KW-1185">Reference proteome</keyword>
<organism evidence="2 3">
    <name type="scientific">Henosepilachna vigintioctopunctata</name>
    <dbReference type="NCBI Taxonomy" id="420089"/>
    <lineage>
        <taxon>Eukaryota</taxon>
        <taxon>Metazoa</taxon>
        <taxon>Ecdysozoa</taxon>
        <taxon>Arthropoda</taxon>
        <taxon>Hexapoda</taxon>
        <taxon>Insecta</taxon>
        <taxon>Pterygota</taxon>
        <taxon>Neoptera</taxon>
        <taxon>Endopterygota</taxon>
        <taxon>Coleoptera</taxon>
        <taxon>Polyphaga</taxon>
        <taxon>Cucujiformia</taxon>
        <taxon>Coccinelloidea</taxon>
        <taxon>Coccinellidae</taxon>
        <taxon>Epilachninae</taxon>
        <taxon>Epilachnini</taxon>
        <taxon>Henosepilachna</taxon>
    </lineage>
</organism>
<name>A0AAW1URR7_9CUCU</name>